<dbReference type="GO" id="GO:0045041">
    <property type="term" value="P:protein import into mitochondrial intermembrane space"/>
    <property type="evidence" value="ECO:0007669"/>
    <property type="project" value="TreeGrafter"/>
</dbReference>
<dbReference type="AlphaFoldDB" id="A0A3E0IPE4"/>
<sequence>MVTIHGAITDNEGRCEHYHSPLDVIAIKFKCCNKYYACFKCHNEAEHHRIQRWNADEFDQKAILCGVCKHEMTINEYMMIESCPHCGAHFNSRCKFHYHHYFTI</sequence>
<dbReference type="PROSITE" id="PS51266">
    <property type="entry name" value="ZF_CHY"/>
    <property type="match status" value="1"/>
</dbReference>
<reference evidence="5 6" key="1">
    <citation type="journal article" date="2018" name="Vet. Microbiol.">
        <title>Characterisation of Staphylococcus felis isolated from cats using whole genome sequencing.</title>
        <authorList>
            <person name="Worthing K."/>
            <person name="Pang S."/>
            <person name="Trott D.J."/>
            <person name="Abraham S."/>
            <person name="Coombs G.W."/>
            <person name="Jordan D."/>
            <person name="McIntyre L."/>
            <person name="Davies M.R."/>
            <person name="Norris J."/>
        </authorList>
    </citation>
    <scope>NUCLEOTIDE SEQUENCE [LARGE SCALE GENOMIC DNA]</scope>
    <source>
        <strain evidence="5 6">F9</strain>
    </source>
</reference>
<proteinExistence type="predicted"/>
<dbReference type="Pfam" id="PF05495">
    <property type="entry name" value="zf-CHY"/>
    <property type="match status" value="1"/>
</dbReference>
<accession>A0A3E0IPE4</accession>
<evidence type="ECO:0000259" key="4">
    <source>
        <dbReference type="PROSITE" id="PS51266"/>
    </source>
</evidence>
<dbReference type="InterPro" id="IPR037274">
    <property type="entry name" value="Znf_CHY_sf"/>
</dbReference>
<evidence type="ECO:0000313" key="6">
    <source>
        <dbReference type="Proteomes" id="UP000256562"/>
    </source>
</evidence>
<dbReference type="InterPro" id="IPR016694">
    <property type="entry name" value="UCP017292"/>
</dbReference>
<dbReference type="SUPFAM" id="SSF161219">
    <property type="entry name" value="CHY zinc finger-like"/>
    <property type="match status" value="1"/>
</dbReference>
<dbReference type="GO" id="GO:0008270">
    <property type="term" value="F:zinc ion binding"/>
    <property type="evidence" value="ECO:0007669"/>
    <property type="project" value="UniProtKB-KW"/>
</dbReference>
<dbReference type="Proteomes" id="UP000256562">
    <property type="component" value="Unassembled WGS sequence"/>
</dbReference>
<comment type="caution">
    <text evidence="5">The sequence shown here is derived from an EMBL/GenBank/DDBJ whole genome shotgun (WGS) entry which is preliminary data.</text>
</comment>
<dbReference type="PANTHER" id="PTHR28082">
    <property type="entry name" value="ZINC FINGER PROTEIN"/>
    <property type="match status" value="1"/>
</dbReference>
<evidence type="ECO:0000256" key="1">
    <source>
        <dbReference type="ARBA" id="ARBA00022723"/>
    </source>
</evidence>
<dbReference type="PIRSF" id="PIRSF017292">
    <property type="entry name" value="UCP017292_Znf_CHY"/>
    <property type="match status" value="1"/>
</dbReference>
<dbReference type="InterPro" id="IPR052604">
    <property type="entry name" value="Mito_Tim_assembly_helper"/>
</dbReference>
<gene>
    <name evidence="5" type="ORF">DOS83_07190</name>
</gene>
<evidence type="ECO:0000313" key="5">
    <source>
        <dbReference type="EMBL" id="REH94761.1"/>
    </source>
</evidence>
<dbReference type="PANTHER" id="PTHR28082:SF1">
    <property type="entry name" value="HELPER OF TIM PROTEIN 13"/>
    <property type="match status" value="1"/>
</dbReference>
<keyword evidence="1" id="KW-0479">Metal-binding</keyword>
<dbReference type="RefSeq" id="WP_116094461.1">
    <property type="nucleotide sequence ID" value="NZ_QKXN01000165.1"/>
</dbReference>
<protein>
    <recommendedName>
        <fullName evidence="4">CHY-type domain-containing protein</fullName>
    </recommendedName>
</protein>
<name>A0A3E0IPE4_9STAP</name>
<dbReference type="EMBL" id="QKXQ01000335">
    <property type="protein sequence ID" value="REH94761.1"/>
    <property type="molecule type" value="Genomic_DNA"/>
</dbReference>
<evidence type="ECO:0000256" key="3">
    <source>
        <dbReference type="ARBA" id="ARBA00022833"/>
    </source>
</evidence>
<dbReference type="InterPro" id="IPR008913">
    <property type="entry name" value="Znf_CHY"/>
</dbReference>
<evidence type="ECO:0000256" key="2">
    <source>
        <dbReference type="ARBA" id="ARBA00022771"/>
    </source>
</evidence>
<feature type="domain" description="CHY-type" evidence="4">
    <location>
        <begin position="8"/>
        <end position="88"/>
    </location>
</feature>
<keyword evidence="3" id="KW-0862">Zinc</keyword>
<keyword evidence="2" id="KW-0863">Zinc-finger</keyword>
<organism evidence="5 6">
    <name type="scientific">Staphylococcus felis</name>
    <dbReference type="NCBI Taxonomy" id="46127"/>
    <lineage>
        <taxon>Bacteria</taxon>
        <taxon>Bacillati</taxon>
        <taxon>Bacillota</taxon>
        <taxon>Bacilli</taxon>
        <taxon>Bacillales</taxon>
        <taxon>Staphylococcaceae</taxon>
        <taxon>Staphylococcus</taxon>
    </lineage>
</organism>
<dbReference type="OrthoDB" id="882119at2"/>